<keyword evidence="1" id="KW-0145">Chemotaxis</keyword>
<dbReference type="PANTHER" id="PTHR39452">
    <property type="entry name" value="CHEY-P PHOSPHATASE CHEX"/>
    <property type="match status" value="1"/>
</dbReference>
<gene>
    <name evidence="3" type="ORF">SAMN05660742_102245</name>
</gene>
<reference evidence="4" key="1">
    <citation type="submission" date="2016-10" db="EMBL/GenBank/DDBJ databases">
        <authorList>
            <person name="Varghese N."/>
            <person name="Submissions S."/>
        </authorList>
    </citation>
    <scope>NUCLEOTIDE SEQUENCE [LARGE SCALE GENOMIC DNA]</scope>
    <source>
        <strain evidence="4">DSM 2179</strain>
    </source>
</reference>
<dbReference type="PANTHER" id="PTHR39452:SF1">
    <property type="entry name" value="CHEY-P PHOSPHATASE CHEX"/>
    <property type="match status" value="1"/>
</dbReference>
<dbReference type="RefSeq" id="WP_019552727.1">
    <property type="nucleotide sequence ID" value="NZ_FNZK01000002.1"/>
</dbReference>
<evidence type="ECO:0000256" key="1">
    <source>
        <dbReference type="ARBA" id="ARBA00022500"/>
    </source>
</evidence>
<sequence length="152" mass="16254">MDVNIINPILSAFTEILPQIGFQQIEKKKIALVGSTFDYDGILLNIAMIGSIKGVILIGMSIDDAKSFASKMMMGMEVAEFDKLAQSAISEMGNMVCANACTQFSKIDVGGLDISPPTLMMGQGQATLPVPQAIIIDFTCDNIDVKIYVGLA</sequence>
<dbReference type="SUPFAM" id="SSF103039">
    <property type="entry name" value="CheC-like"/>
    <property type="match status" value="1"/>
</dbReference>
<dbReference type="Pfam" id="PF13690">
    <property type="entry name" value="CheX"/>
    <property type="match status" value="1"/>
</dbReference>
<organism evidence="3 4">
    <name type="scientific">Propionispira arboris</name>
    <dbReference type="NCBI Taxonomy" id="84035"/>
    <lineage>
        <taxon>Bacteria</taxon>
        <taxon>Bacillati</taxon>
        <taxon>Bacillota</taxon>
        <taxon>Negativicutes</taxon>
        <taxon>Selenomonadales</taxon>
        <taxon>Selenomonadaceae</taxon>
        <taxon>Propionispira</taxon>
    </lineage>
</organism>
<dbReference type="CDD" id="cd17906">
    <property type="entry name" value="CheX"/>
    <property type="match status" value="1"/>
</dbReference>
<dbReference type="Gene3D" id="3.40.1550.10">
    <property type="entry name" value="CheC-like"/>
    <property type="match status" value="1"/>
</dbReference>
<evidence type="ECO:0000259" key="2">
    <source>
        <dbReference type="Pfam" id="PF13690"/>
    </source>
</evidence>
<name>A0A1H6VJP2_9FIRM</name>
<dbReference type="Proteomes" id="UP000199662">
    <property type="component" value="Unassembled WGS sequence"/>
</dbReference>
<feature type="domain" description="Chemotaxis phosphatase CheX-like" evidence="2">
    <location>
        <begin position="45"/>
        <end position="135"/>
    </location>
</feature>
<protein>
    <submittedName>
        <fullName evidence="3">Chemotaxis protein CheX</fullName>
    </submittedName>
</protein>
<accession>A0A1H6VJP2</accession>
<dbReference type="STRING" id="84035.SAMN05660742_102245"/>
<evidence type="ECO:0000313" key="4">
    <source>
        <dbReference type="Proteomes" id="UP000199662"/>
    </source>
</evidence>
<dbReference type="InterPro" id="IPR028051">
    <property type="entry name" value="CheX-like_dom"/>
</dbReference>
<keyword evidence="4" id="KW-1185">Reference proteome</keyword>
<dbReference type="GO" id="GO:0006935">
    <property type="term" value="P:chemotaxis"/>
    <property type="evidence" value="ECO:0007669"/>
    <property type="project" value="UniProtKB-KW"/>
</dbReference>
<dbReference type="AlphaFoldDB" id="A0A1H6VJP2"/>
<dbReference type="InterPro" id="IPR038756">
    <property type="entry name" value="CheX-like"/>
</dbReference>
<evidence type="ECO:0000313" key="3">
    <source>
        <dbReference type="EMBL" id="SEJ00572.1"/>
    </source>
</evidence>
<dbReference type="EMBL" id="FNZK01000002">
    <property type="protein sequence ID" value="SEJ00572.1"/>
    <property type="molecule type" value="Genomic_DNA"/>
</dbReference>
<proteinExistence type="predicted"/>
<dbReference type="InterPro" id="IPR028976">
    <property type="entry name" value="CheC-like_sf"/>
</dbReference>